<comment type="caution">
    <text evidence="1">The sequence shown here is derived from an EMBL/GenBank/DDBJ whole genome shotgun (WGS) entry which is preliminary data.</text>
</comment>
<evidence type="ECO:0000313" key="1">
    <source>
        <dbReference type="EMBL" id="MDR8019491.1"/>
    </source>
</evidence>
<name>A0ABU2DSV7_9MICC</name>
<dbReference type="Proteomes" id="UP001251870">
    <property type="component" value="Unassembled WGS sequence"/>
</dbReference>
<protein>
    <recommendedName>
        <fullName evidence="3">DUF4287 domain-containing protein</fullName>
    </recommendedName>
</protein>
<keyword evidence="2" id="KW-1185">Reference proteome</keyword>
<sequence>MVSPQNTAAIARATKRSWAQWLTLLDDAGATTLPHAQIAAIAEAHMPPGLENPGWWAQGTAVAYEQERGLRVPGQSSDGTFKTSVSRTLAVQPSRARESWAQLMSAWAGHAAVELDGDPWTSDTPKRLYWRARLTDGSKVVVSAEAKGSEKTLLTLSHEQLVGPEAIAHWKAQWKAELQRL</sequence>
<reference evidence="1 2" key="1">
    <citation type="submission" date="2023-09" db="EMBL/GenBank/DDBJ databases">
        <title>Description of three actinobacteria isolated from air of manufacturing shop in a pharmaceutical factory.</title>
        <authorList>
            <person name="Zhang D.-F."/>
        </authorList>
    </citation>
    <scope>NUCLEOTIDE SEQUENCE [LARGE SCALE GENOMIC DNA]</scope>
    <source>
        <strain evidence="1 2">LY-0111</strain>
    </source>
</reference>
<evidence type="ECO:0000313" key="2">
    <source>
        <dbReference type="Proteomes" id="UP001251870"/>
    </source>
</evidence>
<dbReference type="RefSeq" id="WP_310548481.1">
    <property type="nucleotide sequence ID" value="NZ_JAVKGR010000008.1"/>
</dbReference>
<proteinExistence type="predicted"/>
<evidence type="ECO:0008006" key="3">
    <source>
        <dbReference type="Google" id="ProtNLM"/>
    </source>
</evidence>
<dbReference type="EMBL" id="JAVKGR010000008">
    <property type="protein sequence ID" value="MDR8019491.1"/>
    <property type="molecule type" value="Genomic_DNA"/>
</dbReference>
<accession>A0ABU2DSV7</accession>
<organism evidence="1 2">
    <name type="scientific">Nesterenkonia aerolata</name>
    <dbReference type="NCBI Taxonomy" id="3074079"/>
    <lineage>
        <taxon>Bacteria</taxon>
        <taxon>Bacillati</taxon>
        <taxon>Actinomycetota</taxon>
        <taxon>Actinomycetes</taxon>
        <taxon>Micrococcales</taxon>
        <taxon>Micrococcaceae</taxon>
        <taxon>Nesterenkonia</taxon>
    </lineage>
</organism>
<gene>
    <name evidence="1" type="ORF">RIL96_07925</name>
</gene>